<feature type="domain" description="Sulfatase N-terminal" evidence="4">
    <location>
        <begin position="5"/>
        <end position="366"/>
    </location>
</feature>
<name>A0ABM8VGS1_9BACL</name>
<evidence type="ECO:0000256" key="2">
    <source>
        <dbReference type="ARBA" id="ARBA00022801"/>
    </source>
</evidence>
<dbReference type="InterPro" id="IPR000917">
    <property type="entry name" value="Sulfatase_N"/>
</dbReference>
<keyword evidence="6" id="KW-1185">Reference proteome</keyword>
<dbReference type="Pfam" id="PF00884">
    <property type="entry name" value="Sulfatase"/>
    <property type="match status" value="1"/>
</dbReference>
<evidence type="ECO:0000313" key="5">
    <source>
        <dbReference type="EMBL" id="CAG7639583.1"/>
    </source>
</evidence>
<evidence type="ECO:0000259" key="4">
    <source>
        <dbReference type="Pfam" id="PF00884"/>
    </source>
</evidence>
<protein>
    <submittedName>
        <fullName evidence="5">Arylsulfatase</fullName>
        <ecNumber evidence="5">3.1.6.1</ecNumber>
    </submittedName>
</protein>
<accession>A0ABM8VGS1</accession>
<evidence type="ECO:0000256" key="3">
    <source>
        <dbReference type="SAM" id="MobiDB-lite"/>
    </source>
</evidence>
<dbReference type="GO" id="GO:0004065">
    <property type="term" value="F:arylsulfatase activity"/>
    <property type="evidence" value="ECO:0007669"/>
    <property type="project" value="UniProtKB-EC"/>
</dbReference>
<dbReference type="PANTHER" id="PTHR45953:SF1">
    <property type="entry name" value="IDURONATE 2-SULFATASE"/>
    <property type="match status" value="1"/>
</dbReference>
<dbReference type="PANTHER" id="PTHR45953">
    <property type="entry name" value="IDURONATE 2-SULFATASE"/>
    <property type="match status" value="1"/>
</dbReference>
<feature type="region of interest" description="Disordered" evidence="3">
    <location>
        <begin position="230"/>
        <end position="250"/>
    </location>
</feature>
<comment type="caution">
    <text evidence="5">The sequence shown here is derived from an EMBL/GenBank/DDBJ whole genome shotgun (WGS) entry which is preliminary data.</text>
</comment>
<reference evidence="5 6" key="1">
    <citation type="submission" date="2021-06" db="EMBL/GenBank/DDBJ databases">
        <authorList>
            <person name="Criscuolo A."/>
        </authorList>
    </citation>
    <scope>NUCLEOTIDE SEQUENCE [LARGE SCALE GENOMIC DNA]</scope>
    <source>
        <strain evidence="6">CIP 111802</strain>
    </source>
</reference>
<dbReference type="Proteomes" id="UP000730618">
    <property type="component" value="Unassembled WGS sequence"/>
</dbReference>
<evidence type="ECO:0000313" key="6">
    <source>
        <dbReference type="Proteomes" id="UP000730618"/>
    </source>
</evidence>
<proteinExistence type="predicted"/>
<keyword evidence="2 5" id="KW-0378">Hydrolase</keyword>
<organism evidence="5 6">
    <name type="scientific">Paenibacillus allorhizosphaerae</name>
    <dbReference type="NCBI Taxonomy" id="2849866"/>
    <lineage>
        <taxon>Bacteria</taxon>
        <taxon>Bacillati</taxon>
        <taxon>Bacillota</taxon>
        <taxon>Bacilli</taxon>
        <taxon>Bacillales</taxon>
        <taxon>Paenibacillaceae</taxon>
        <taxon>Paenibacillus</taxon>
    </lineage>
</organism>
<sequence length="478" mass="54518">MSDKPNILWICTDQQRFDSLGCYGNRYVNTPNIDRLASNGVLFESAYSQSTVCAPSRGSFLTGRYPRTVRLRKNGQNIPDSEVLVTKLLHDAGYTCGLSGKLHLSACFPRVSHGTERRIDDGYDMFHWSHHPKDDWATNEYSQWLRAKGKKFAARPVEGCEYVAYGPDAEDHQAAWCAEKAIDFIKAHEGKQQPWVFSVNIFAPHHPFDPPESYLKRYLDMLDELPLPNYYEGEPESKTSGQRRDHQGAYANPKLYPFNKMADSDHRYLTAAYYAMVELIDDQVGRMLEALERTGQLDNTIVVFMSDHGELLGDHGVYLKGAHFYEPSVHVPLIVSWPAVVKQPVRLSTFVELVDLAPTFLEAAGIERSPGMQGKSLMKLLNGETAEHRSDVYCEAYESNRKPYGMEYAMMVRDRTHKLVVYHTRQDGELYDLEADPGESRNLWSSSEHAIVKLRMMELLCHRMAETIDPLPEKIAPW</sequence>
<dbReference type="EC" id="3.1.6.1" evidence="5"/>
<gene>
    <name evidence="5" type="ORF">PAECIP111802_02559</name>
</gene>
<evidence type="ECO:0000256" key="1">
    <source>
        <dbReference type="ARBA" id="ARBA00022723"/>
    </source>
</evidence>
<keyword evidence="1" id="KW-0479">Metal-binding</keyword>
<dbReference type="RefSeq" id="WP_218098892.1">
    <property type="nucleotide sequence ID" value="NZ_CAJVCE010000006.1"/>
</dbReference>
<dbReference type="EMBL" id="CAJVCE010000006">
    <property type="protein sequence ID" value="CAG7639583.1"/>
    <property type="molecule type" value="Genomic_DNA"/>
</dbReference>